<sequence>MAVMTKKELRKLEEYFYYVGYKNWYPFPQDLKKQLMDIYGKKPFPQEWNEQDIFEGSKKLIREYFKNNSN</sequence>
<dbReference type="Proteomes" id="UP000588491">
    <property type="component" value="Unassembled WGS sequence"/>
</dbReference>
<evidence type="ECO:0000313" key="1">
    <source>
        <dbReference type="EMBL" id="NMO79408.1"/>
    </source>
</evidence>
<reference evidence="1 2" key="1">
    <citation type="submission" date="2020-04" db="EMBL/GenBank/DDBJ databases">
        <title>Bacillus sp. UniB3 isolated from commercial digestive syrup.</title>
        <authorList>
            <person name="Thorat V."/>
            <person name="Kirdat K."/>
            <person name="Tiwarekar B."/>
            <person name="Yadav A."/>
        </authorList>
    </citation>
    <scope>NUCLEOTIDE SEQUENCE [LARGE SCALE GENOMIC DNA]</scope>
    <source>
        <strain evidence="1 2">UniB3</strain>
    </source>
</reference>
<keyword evidence="2" id="KW-1185">Reference proteome</keyword>
<dbReference type="AlphaFoldDB" id="A0A7Y0KC50"/>
<protein>
    <submittedName>
        <fullName evidence="1">Uncharacterized protein</fullName>
    </submittedName>
</protein>
<proteinExistence type="predicted"/>
<comment type="caution">
    <text evidence="1">The sequence shown here is derived from an EMBL/GenBank/DDBJ whole genome shotgun (WGS) entry which is preliminary data.</text>
</comment>
<accession>A0A7Y0KC50</accession>
<dbReference type="RefSeq" id="WP_169189223.1">
    <property type="nucleotide sequence ID" value="NZ_JABBPK010000001.1"/>
</dbReference>
<gene>
    <name evidence="1" type="ORF">HHU08_20920</name>
</gene>
<dbReference type="EMBL" id="JABBPK010000001">
    <property type="protein sequence ID" value="NMO79408.1"/>
    <property type="molecule type" value="Genomic_DNA"/>
</dbReference>
<evidence type="ECO:0000313" key="2">
    <source>
        <dbReference type="Proteomes" id="UP000588491"/>
    </source>
</evidence>
<organism evidence="1 2">
    <name type="scientific">Niallia alba</name>
    <dbReference type="NCBI Taxonomy" id="2729105"/>
    <lineage>
        <taxon>Bacteria</taxon>
        <taxon>Bacillati</taxon>
        <taxon>Bacillota</taxon>
        <taxon>Bacilli</taxon>
        <taxon>Bacillales</taxon>
        <taxon>Bacillaceae</taxon>
        <taxon>Niallia</taxon>
    </lineage>
</organism>
<name>A0A7Y0KC50_9BACI</name>